<evidence type="ECO:0000313" key="3">
    <source>
        <dbReference type="Proteomes" id="UP000695026"/>
    </source>
</evidence>
<feature type="transmembrane region" description="Helical" evidence="1">
    <location>
        <begin position="52"/>
        <end position="77"/>
    </location>
</feature>
<reference evidence="4" key="1">
    <citation type="submission" date="2025-08" db="UniProtKB">
        <authorList>
            <consortium name="RefSeq"/>
        </authorList>
    </citation>
    <scope>IDENTIFICATION</scope>
    <source>
        <tissue evidence="4">Liver</tissue>
    </source>
</reference>
<sequence length="166" mass="18385">MVTQLQFQGEIILICLFVLCHKVSSFRDECWDFMCVTDINHICTCRPPLPNWIIPVICVVPLAIILSCLIKLCVCYCKEKQATSRSEESAGTQSSPPPFFVSAVISAPSDHEFRAPPPYSEIAWKPYCYPPPMDDPPAYDNIAMDSFSPPDVSIPSGLVPKSNSTA</sequence>
<dbReference type="Proteomes" id="UP000695026">
    <property type="component" value="Unplaced"/>
</dbReference>
<dbReference type="KEGG" id="pbi:107326056"/>
<accession>A0A9F3QRI2</accession>
<keyword evidence="2" id="KW-0732">Signal</keyword>
<keyword evidence="3" id="KW-1185">Reference proteome</keyword>
<proteinExistence type="predicted"/>
<feature type="chain" id="PRO_5039937744" evidence="2">
    <location>
        <begin position="26"/>
        <end position="166"/>
    </location>
</feature>
<name>A0A9F3QRI2_PYTBI</name>
<keyword evidence="1" id="KW-0472">Membrane</keyword>
<evidence type="ECO:0000256" key="1">
    <source>
        <dbReference type="SAM" id="Phobius"/>
    </source>
</evidence>
<keyword evidence="1" id="KW-1133">Transmembrane helix</keyword>
<keyword evidence="1 4" id="KW-0812">Transmembrane</keyword>
<dbReference type="OrthoDB" id="10582610at2759"/>
<dbReference type="RefSeq" id="XP_015742988.1">
    <property type="nucleotide sequence ID" value="XM_015887502.2"/>
</dbReference>
<protein>
    <submittedName>
        <fullName evidence="4">Transmembrane protein 92</fullName>
    </submittedName>
</protein>
<dbReference type="GeneID" id="107326056"/>
<evidence type="ECO:0000256" key="2">
    <source>
        <dbReference type="SAM" id="SignalP"/>
    </source>
</evidence>
<organism evidence="3 4">
    <name type="scientific">Python bivittatus</name>
    <name type="common">Burmese python</name>
    <name type="synonym">Python molurus bivittatus</name>
    <dbReference type="NCBI Taxonomy" id="176946"/>
    <lineage>
        <taxon>Eukaryota</taxon>
        <taxon>Metazoa</taxon>
        <taxon>Chordata</taxon>
        <taxon>Craniata</taxon>
        <taxon>Vertebrata</taxon>
        <taxon>Euteleostomi</taxon>
        <taxon>Lepidosauria</taxon>
        <taxon>Squamata</taxon>
        <taxon>Bifurcata</taxon>
        <taxon>Unidentata</taxon>
        <taxon>Episquamata</taxon>
        <taxon>Toxicofera</taxon>
        <taxon>Serpentes</taxon>
        <taxon>Henophidia</taxon>
        <taxon>Pythonidae</taxon>
        <taxon>Python</taxon>
    </lineage>
</organism>
<feature type="signal peptide" evidence="2">
    <location>
        <begin position="1"/>
        <end position="25"/>
    </location>
</feature>
<evidence type="ECO:0000313" key="4">
    <source>
        <dbReference type="RefSeq" id="XP_015742988.1"/>
    </source>
</evidence>
<gene>
    <name evidence="4" type="primary">TMEM92</name>
</gene>
<dbReference type="CTD" id="162461"/>
<dbReference type="AlphaFoldDB" id="A0A9F3QRI2"/>